<feature type="region of interest" description="Disordered" evidence="1">
    <location>
        <begin position="165"/>
        <end position="188"/>
    </location>
</feature>
<evidence type="ECO:0000313" key="4">
    <source>
        <dbReference type="Proteomes" id="UP001163850"/>
    </source>
</evidence>
<evidence type="ECO:0000256" key="1">
    <source>
        <dbReference type="SAM" id="MobiDB-lite"/>
    </source>
</evidence>
<dbReference type="Proteomes" id="UP001163850">
    <property type="component" value="Unassembled WGS sequence"/>
</dbReference>
<gene>
    <name evidence="3" type="ORF">F5890DRAFT_1534439</name>
</gene>
<comment type="caution">
    <text evidence="3">The sequence shown here is derived from an EMBL/GenBank/DDBJ whole genome shotgun (WGS) entry which is preliminary data.</text>
</comment>
<sequence>MYPQFSKILAAGTMFALVLLANTSPVRIPISKPAPVADTRSDIERTRNQTIHDLSPPTSASDIAFDIMHVKPQFPNDLYAHIPPHSSRLHKEVSDTNHVIAHSVQVLHASTPLPSNFESIEQPSPPSLPTSTDHHILDYNDESYDSTLYRFVGSQNIIAKCEPASHHQGTVIQKHDDPNLESGCSRHQ</sequence>
<name>A0AA38PUQ4_9AGAR</name>
<evidence type="ECO:0000313" key="3">
    <source>
        <dbReference type="EMBL" id="KAJ3981635.1"/>
    </source>
</evidence>
<feature type="chain" id="PRO_5041341726" evidence="2">
    <location>
        <begin position="24"/>
        <end position="188"/>
    </location>
</feature>
<dbReference type="AlphaFoldDB" id="A0AA38PUQ4"/>
<proteinExistence type="predicted"/>
<evidence type="ECO:0000256" key="2">
    <source>
        <dbReference type="SAM" id="SignalP"/>
    </source>
</evidence>
<accession>A0AA38PUQ4</accession>
<protein>
    <submittedName>
        <fullName evidence="3">Uncharacterized protein</fullName>
    </submittedName>
</protein>
<dbReference type="EMBL" id="MU802103">
    <property type="protein sequence ID" value="KAJ3981635.1"/>
    <property type="molecule type" value="Genomic_DNA"/>
</dbReference>
<keyword evidence="2" id="KW-0732">Signal</keyword>
<reference evidence="3" key="1">
    <citation type="submission" date="2022-08" db="EMBL/GenBank/DDBJ databases">
        <authorList>
            <consortium name="DOE Joint Genome Institute"/>
            <person name="Min B."/>
            <person name="Riley R."/>
            <person name="Sierra-Patev S."/>
            <person name="Naranjo-Ortiz M."/>
            <person name="Looney B."/>
            <person name="Konkel Z."/>
            <person name="Slot J.C."/>
            <person name="Sakamoto Y."/>
            <person name="Steenwyk J.L."/>
            <person name="Rokas A."/>
            <person name="Carro J."/>
            <person name="Camarero S."/>
            <person name="Ferreira P."/>
            <person name="Molpeceres G."/>
            <person name="Ruiz-Duenas F.J."/>
            <person name="Serrano A."/>
            <person name="Henrissat B."/>
            <person name="Drula E."/>
            <person name="Hughes K.W."/>
            <person name="Mata J.L."/>
            <person name="Ishikawa N.K."/>
            <person name="Vargas-Isla R."/>
            <person name="Ushijima S."/>
            <person name="Smith C.A."/>
            <person name="Ahrendt S."/>
            <person name="Andreopoulos W."/>
            <person name="He G."/>
            <person name="Labutti K."/>
            <person name="Lipzen A."/>
            <person name="Ng V."/>
            <person name="Sandor L."/>
            <person name="Barry K."/>
            <person name="Martinez A.T."/>
            <person name="Xiao Y."/>
            <person name="Gibbons J.G."/>
            <person name="Terashima K."/>
            <person name="Hibbett D.S."/>
            <person name="Grigoriev I.V."/>
        </authorList>
    </citation>
    <scope>NUCLEOTIDE SEQUENCE</scope>
    <source>
        <strain evidence="3">TFB7829</strain>
    </source>
</reference>
<feature type="signal peptide" evidence="2">
    <location>
        <begin position="1"/>
        <end position="23"/>
    </location>
</feature>
<organism evidence="3 4">
    <name type="scientific">Lentinula detonsa</name>
    <dbReference type="NCBI Taxonomy" id="2804962"/>
    <lineage>
        <taxon>Eukaryota</taxon>
        <taxon>Fungi</taxon>
        <taxon>Dikarya</taxon>
        <taxon>Basidiomycota</taxon>
        <taxon>Agaricomycotina</taxon>
        <taxon>Agaricomycetes</taxon>
        <taxon>Agaricomycetidae</taxon>
        <taxon>Agaricales</taxon>
        <taxon>Marasmiineae</taxon>
        <taxon>Omphalotaceae</taxon>
        <taxon>Lentinula</taxon>
    </lineage>
</organism>